<sequence>MNKTNPILLGDEWNSPFSPIVQAIIWIVAFLLSLETVIGNAMVIIAYKLERSISKQVSNRYIVSLAVSDLIIGLEGIPLFTVYIVNGDRWPLGGIACETWLFLDYTLCLVSILTVLLITADRYLSVCHTAKYLKWQSPTKTQILIFMSWIFPAIMFGFMIYGWGLVDDTQVAYNAGECSAPFLSNPYVNMGMYLAYYWSTLVAMLILYKGIHQAAKNLEKKARAKEHRHIALLLTQRLGTQVGVSLMLQSRRNDSLQTDANKDSGYQTNNLSTAANNHSDELAPLEVIKESESPRKQIIRKQKLLEHKNSSKNIKLPKHPVLRSVKSATLAINQHEVVTPDDDKRFQDFDLTTADSFSSVFNDDSFSSVLQFKAMPLLDSPDFNKSDTSSFIIKQRSFKSNRRSKKWRKSEENIQNVDVNHVVNVTDENGQITKTVDCIVEQRPSPTGFFAIFRRKLSWFTRRPSNFYSQTSHRSRSSSASSSSSSSSDVPRPRQQKRKSTAPTVTITRTKTKNSIESFTAPERERSDPFLSAVGMSRKVSTLSSFTRDTRDRVLQSIFSPIIALNKGRRKQTKAEKRAHKAFRTITFIVGFFAILWSPYYVVATVYGFCKDCVPPLLYNLSYYMCYLNSSGNPFAYALANRQFRSAFLRMFHGNFKQIYSTKMFHQRGFMVICRRLHTSNSVFDLENTTRILESQRKRLFRVARSTKKTQTYDSDKIDEGRAMAEFDLNRHHLADLPKLADQFSHNTLYSIHDVYEKALKVHGSPMAIYAKSRPLLHQMSDAERMRLRMRVEARSSGTTGADRVVGIAFALNTCDMLFKFTAAYLTGSKSLFAEAIHSTMDTVNQLILFMGIRYSSRNADPNFPYGYGNLRYVTSLISGCGILSFGCGLSMYHGISGLLHPSALEPMSYAYYALGMSLCFQGCSAITAFREVRRKAEESHMSIIQYVRSSADPSLNVVLLEDTAAVTGVCVAFTAISLSSILDSSIPDCCGSIVIGCLLGTVASFIIRTNASHLVGRSLPKRITDDIICRLENDPMIRSVHDVKATSLGVEKSRFKAEIDFNGRAITQAYLKDHCNVGTLLHEVQSYKDPAEMEQFMLNHGEKIIDRVGDEVDRIERQITRKHPDIRHVDLEAL</sequence>
<name>A0AC34RQJ9_9BILA</name>
<evidence type="ECO:0000313" key="2">
    <source>
        <dbReference type="WBParaSite" id="JU765_v2.g897.t1"/>
    </source>
</evidence>
<dbReference type="Proteomes" id="UP000887576">
    <property type="component" value="Unplaced"/>
</dbReference>
<proteinExistence type="predicted"/>
<protein>
    <submittedName>
        <fullName evidence="2">G-protein coupled receptors family 1 profile domain-containing protein</fullName>
    </submittedName>
</protein>
<accession>A0AC34RQJ9</accession>
<reference evidence="2" key="1">
    <citation type="submission" date="2022-11" db="UniProtKB">
        <authorList>
            <consortium name="WormBaseParasite"/>
        </authorList>
    </citation>
    <scope>IDENTIFICATION</scope>
</reference>
<dbReference type="WBParaSite" id="JU765_v2.g897.t1">
    <property type="protein sequence ID" value="JU765_v2.g897.t1"/>
    <property type="gene ID" value="JU765_v2.g897"/>
</dbReference>
<evidence type="ECO:0000313" key="1">
    <source>
        <dbReference type="Proteomes" id="UP000887576"/>
    </source>
</evidence>
<organism evidence="1 2">
    <name type="scientific">Panagrolaimus sp. JU765</name>
    <dbReference type="NCBI Taxonomy" id="591449"/>
    <lineage>
        <taxon>Eukaryota</taxon>
        <taxon>Metazoa</taxon>
        <taxon>Ecdysozoa</taxon>
        <taxon>Nematoda</taxon>
        <taxon>Chromadorea</taxon>
        <taxon>Rhabditida</taxon>
        <taxon>Tylenchina</taxon>
        <taxon>Panagrolaimomorpha</taxon>
        <taxon>Panagrolaimoidea</taxon>
        <taxon>Panagrolaimidae</taxon>
        <taxon>Panagrolaimus</taxon>
    </lineage>
</organism>